<accession>A0A3N2DZY1</accession>
<proteinExistence type="predicted"/>
<dbReference type="AlphaFoldDB" id="A0A3N2DZY1"/>
<keyword evidence="2" id="KW-1185">Reference proteome</keyword>
<sequence>MPTLQELMGQEIYDLLYTHYDKNGELIEDMEDVFYCDEDEIPKDSISRLEALLTPITDLRSSLVPIESAKLLAAWGSEKAIDYLEYCIDSRIDCLGNLDPHRLHADYDTTYERFADSLFQYHVRYTERDYIMSNCYEGKLSEEARNRIMSPLIKIIALSKELVIDLGAIKSKIYSRGWKEYLPALKDCYFDFIQRPEDDLNRQWNLQGLTDVLQEWDSEIFNGTRKS</sequence>
<dbReference type="EMBL" id="RKHR01000003">
    <property type="protein sequence ID" value="ROS05416.1"/>
    <property type="molecule type" value="Genomic_DNA"/>
</dbReference>
<dbReference type="OrthoDB" id="5915481at2"/>
<evidence type="ECO:0000313" key="2">
    <source>
        <dbReference type="Proteomes" id="UP000275394"/>
    </source>
</evidence>
<evidence type="ECO:0000313" key="1">
    <source>
        <dbReference type="EMBL" id="ROS05416.1"/>
    </source>
</evidence>
<reference evidence="1 2" key="1">
    <citation type="submission" date="2018-11" db="EMBL/GenBank/DDBJ databases">
        <title>Genomic Encyclopedia of Type Strains, Phase IV (KMG-IV): sequencing the most valuable type-strain genomes for metagenomic binning, comparative biology and taxonomic classification.</title>
        <authorList>
            <person name="Goeker M."/>
        </authorList>
    </citation>
    <scope>NUCLEOTIDE SEQUENCE [LARGE SCALE GENOMIC DNA]</scope>
    <source>
        <strain evidence="1 2">DSM 100316</strain>
    </source>
</reference>
<organism evidence="1 2">
    <name type="scientific">Sinobacterium caligoides</name>
    <dbReference type="NCBI Taxonomy" id="933926"/>
    <lineage>
        <taxon>Bacteria</taxon>
        <taxon>Pseudomonadati</taxon>
        <taxon>Pseudomonadota</taxon>
        <taxon>Gammaproteobacteria</taxon>
        <taxon>Cellvibrionales</taxon>
        <taxon>Spongiibacteraceae</taxon>
        <taxon>Sinobacterium</taxon>
    </lineage>
</organism>
<name>A0A3N2DZY1_9GAMM</name>
<gene>
    <name evidence="1" type="ORF">EDC56_0946</name>
</gene>
<dbReference type="RefSeq" id="WP_123711323.1">
    <property type="nucleotide sequence ID" value="NZ_RKHR01000003.1"/>
</dbReference>
<protein>
    <submittedName>
        <fullName evidence="1">Uncharacterized protein</fullName>
    </submittedName>
</protein>
<dbReference type="Proteomes" id="UP000275394">
    <property type="component" value="Unassembled WGS sequence"/>
</dbReference>
<comment type="caution">
    <text evidence="1">The sequence shown here is derived from an EMBL/GenBank/DDBJ whole genome shotgun (WGS) entry which is preliminary data.</text>
</comment>